<reference evidence="1 2" key="1">
    <citation type="submission" date="2019-07" db="EMBL/GenBank/DDBJ databases">
        <title>Whole genome shotgun sequence of Chryseobacterium hagamense NBRC 105253.</title>
        <authorList>
            <person name="Hosoyama A."/>
            <person name="Uohara A."/>
            <person name="Ohji S."/>
            <person name="Ichikawa N."/>
        </authorList>
    </citation>
    <scope>NUCLEOTIDE SEQUENCE [LARGE SCALE GENOMIC DNA]</scope>
    <source>
        <strain evidence="1 2">NBRC 105253</strain>
    </source>
</reference>
<protein>
    <submittedName>
        <fullName evidence="1">Uncharacterized protein</fullName>
    </submittedName>
</protein>
<accession>A0A511YQ78</accession>
<sequence length="185" mass="21340">MQNDLRLFLEQKLISDFNLDKEKVEAVICHLNKKQDCCAACGSKVLASECTECPDCGAFNYNLQEPVFNIEFCSHLEWSLDFSNTEQENTEYYVESFWCDGILQIPEDPESLLYDNIKNDKQIVTKAWIGYGGQDIYEMKIKFGRKSLGNYKKGKSIIGCIPKAGRKEKWITLDVNKRKIEIQLT</sequence>
<dbReference type="AlphaFoldDB" id="A0A511YQ78"/>
<dbReference type="EMBL" id="BJYJ01000021">
    <property type="protein sequence ID" value="GEN77351.1"/>
    <property type="molecule type" value="Genomic_DNA"/>
</dbReference>
<proteinExistence type="predicted"/>
<keyword evidence="2" id="KW-1185">Reference proteome</keyword>
<dbReference type="Proteomes" id="UP000321863">
    <property type="component" value="Unassembled WGS sequence"/>
</dbReference>
<gene>
    <name evidence="1" type="ORF">CHA01nite_30910</name>
</gene>
<comment type="caution">
    <text evidence="1">The sequence shown here is derived from an EMBL/GenBank/DDBJ whole genome shotgun (WGS) entry which is preliminary data.</text>
</comment>
<evidence type="ECO:0000313" key="2">
    <source>
        <dbReference type="Proteomes" id="UP000321863"/>
    </source>
</evidence>
<organism evidence="1 2">
    <name type="scientific">Chryseobacterium hagamense</name>
    <dbReference type="NCBI Taxonomy" id="395935"/>
    <lineage>
        <taxon>Bacteria</taxon>
        <taxon>Pseudomonadati</taxon>
        <taxon>Bacteroidota</taxon>
        <taxon>Flavobacteriia</taxon>
        <taxon>Flavobacteriales</taxon>
        <taxon>Weeksellaceae</taxon>
        <taxon>Chryseobacterium group</taxon>
        <taxon>Chryseobacterium</taxon>
    </lineage>
</organism>
<evidence type="ECO:0000313" key="1">
    <source>
        <dbReference type="EMBL" id="GEN77351.1"/>
    </source>
</evidence>
<name>A0A511YQ78_9FLAO</name>